<dbReference type="InterPro" id="IPR003736">
    <property type="entry name" value="PAAI_dom"/>
</dbReference>
<sequence length="145" mass="14681">MAASEPTAEQLSALVEAMPFAASLGVELHEASAGLVTGSLPWSPEACTVGGVLHGGALMALADSVGAVCAFLNLPPGAGTSTVESKTNFLRPVSGGRVHAASRPVHIGGTLIVVQTELRDDQERLVGLTTQTQIVRGGRPKDGAS</sequence>
<proteinExistence type="inferred from homology"/>
<organism evidence="4 5">
    <name type="scientific">Streptomyces thermocoprophilus</name>
    <dbReference type="NCBI Taxonomy" id="78356"/>
    <lineage>
        <taxon>Bacteria</taxon>
        <taxon>Bacillati</taxon>
        <taxon>Actinomycetota</taxon>
        <taxon>Actinomycetes</taxon>
        <taxon>Kitasatosporales</taxon>
        <taxon>Streptomycetaceae</taxon>
        <taxon>Streptomyces</taxon>
    </lineage>
</organism>
<reference evidence="4 5" key="1">
    <citation type="submission" date="2024-09" db="EMBL/GenBank/DDBJ databases">
        <authorList>
            <person name="Sun Q."/>
            <person name="Mori K."/>
        </authorList>
    </citation>
    <scope>NUCLEOTIDE SEQUENCE [LARGE SCALE GENOMIC DNA]</scope>
    <source>
        <strain evidence="4 5">JCM 10918</strain>
    </source>
</reference>
<dbReference type="Proteomes" id="UP001589703">
    <property type="component" value="Unassembled WGS sequence"/>
</dbReference>
<dbReference type="EC" id="3.1.2.-" evidence="4"/>
<gene>
    <name evidence="4" type="ORF">ACFFRO_01330</name>
</gene>
<evidence type="ECO:0000256" key="2">
    <source>
        <dbReference type="ARBA" id="ARBA00022801"/>
    </source>
</evidence>
<dbReference type="Gene3D" id="3.10.129.10">
    <property type="entry name" value="Hotdog Thioesterase"/>
    <property type="match status" value="1"/>
</dbReference>
<dbReference type="RefSeq" id="WP_247467278.1">
    <property type="nucleotide sequence ID" value="NZ_JBHMAR010000001.1"/>
</dbReference>
<keyword evidence="5" id="KW-1185">Reference proteome</keyword>
<dbReference type="EMBL" id="JBHMAR010000001">
    <property type="protein sequence ID" value="MFB9733802.1"/>
    <property type="molecule type" value="Genomic_DNA"/>
</dbReference>
<evidence type="ECO:0000259" key="3">
    <source>
        <dbReference type="Pfam" id="PF03061"/>
    </source>
</evidence>
<keyword evidence="2 4" id="KW-0378">Hydrolase</keyword>
<comment type="similarity">
    <text evidence="1">Belongs to the thioesterase PaaI family.</text>
</comment>
<name>A0ABV5V7R0_9ACTN</name>
<evidence type="ECO:0000256" key="1">
    <source>
        <dbReference type="ARBA" id="ARBA00008324"/>
    </source>
</evidence>
<dbReference type="CDD" id="cd03443">
    <property type="entry name" value="PaaI_thioesterase"/>
    <property type="match status" value="1"/>
</dbReference>
<comment type="caution">
    <text evidence="4">The sequence shown here is derived from an EMBL/GenBank/DDBJ whole genome shotgun (WGS) entry which is preliminary data.</text>
</comment>
<dbReference type="SUPFAM" id="SSF54637">
    <property type="entry name" value="Thioesterase/thiol ester dehydrase-isomerase"/>
    <property type="match status" value="1"/>
</dbReference>
<evidence type="ECO:0000313" key="4">
    <source>
        <dbReference type="EMBL" id="MFB9733802.1"/>
    </source>
</evidence>
<dbReference type="InterPro" id="IPR006683">
    <property type="entry name" value="Thioestr_dom"/>
</dbReference>
<dbReference type="PANTHER" id="PTHR43240:SF5">
    <property type="entry name" value="1,4-DIHYDROXY-2-NAPHTHOYL-COA THIOESTERASE 1"/>
    <property type="match status" value="1"/>
</dbReference>
<evidence type="ECO:0000313" key="5">
    <source>
        <dbReference type="Proteomes" id="UP001589703"/>
    </source>
</evidence>
<dbReference type="NCBIfam" id="TIGR00369">
    <property type="entry name" value="unchar_dom_1"/>
    <property type="match status" value="1"/>
</dbReference>
<accession>A0ABV5V7R0</accession>
<dbReference type="InterPro" id="IPR029069">
    <property type="entry name" value="HotDog_dom_sf"/>
</dbReference>
<dbReference type="Pfam" id="PF03061">
    <property type="entry name" value="4HBT"/>
    <property type="match status" value="1"/>
</dbReference>
<dbReference type="GO" id="GO:0016787">
    <property type="term" value="F:hydrolase activity"/>
    <property type="evidence" value="ECO:0007669"/>
    <property type="project" value="UniProtKB-KW"/>
</dbReference>
<protein>
    <submittedName>
        <fullName evidence="4">PaaI family thioesterase</fullName>
        <ecNumber evidence="4">3.1.2.-</ecNumber>
    </submittedName>
</protein>
<dbReference type="PANTHER" id="PTHR43240">
    <property type="entry name" value="1,4-DIHYDROXY-2-NAPHTHOYL-COA THIOESTERASE 1"/>
    <property type="match status" value="1"/>
</dbReference>
<feature type="domain" description="Thioesterase" evidence="3">
    <location>
        <begin position="50"/>
        <end position="126"/>
    </location>
</feature>